<dbReference type="STRING" id="6265.A0A0B2VF43"/>
<feature type="domain" description="GBD/FH3" evidence="3">
    <location>
        <begin position="177"/>
        <end position="519"/>
    </location>
</feature>
<dbReference type="SUPFAM" id="SSF48371">
    <property type="entry name" value="ARM repeat"/>
    <property type="match status" value="2"/>
</dbReference>
<dbReference type="PROSITE" id="PS51232">
    <property type="entry name" value="GBD_FH3"/>
    <property type="match status" value="1"/>
</dbReference>
<comment type="caution">
    <text evidence="5">The sequence shown here is derived from an EMBL/GenBank/DDBJ whole genome shotgun (WGS) entry which is preliminary data.</text>
</comment>
<reference evidence="5 6" key="1">
    <citation type="submission" date="2014-11" db="EMBL/GenBank/DDBJ databases">
        <title>Genetic blueprint of the zoonotic pathogen Toxocara canis.</title>
        <authorList>
            <person name="Zhu X.-Q."/>
            <person name="Korhonen P.K."/>
            <person name="Cai H."/>
            <person name="Young N.D."/>
            <person name="Nejsum P."/>
            <person name="von Samson-Himmelstjerna G."/>
            <person name="Boag P.R."/>
            <person name="Tan P."/>
            <person name="Li Q."/>
            <person name="Min J."/>
            <person name="Yang Y."/>
            <person name="Wang X."/>
            <person name="Fang X."/>
            <person name="Hall R.S."/>
            <person name="Hofmann A."/>
            <person name="Sternberg P.W."/>
            <person name="Jex A.R."/>
            <person name="Gasser R.B."/>
        </authorList>
    </citation>
    <scope>NUCLEOTIDE SEQUENCE [LARGE SCALE GENOMIC DNA]</scope>
    <source>
        <strain evidence="5">PN_DK_2014</strain>
    </source>
</reference>
<dbReference type="InterPro" id="IPR014768">
    <property type="entry name" value="GBD/FH3_dom"/>
</dbReference>
<dbReference type="Gene3D" id="1.20.58.2220">
    <property type="entry name" value="Formin, FH2 domain"/>
    <property type="match status" value="2"/>
</dbReference>
<feature type="region of interest" description="Disordered" evidence="2">
    <location>
        <begin position="1367"/>
        <end position="1406"/>
    </location>
</feature>
<evidence type="ECO:0000256" key="2">
    <source>
        <dbReference type="SAM" id="MobiDB-lite"/>
    </source>
</evidence>
<feature type="compositionally biased region" description="Pro residues" evidence="2">
    <location>
        <begin position="733"/>
        <end position="768"/>
    </location>
</feature>
<evidence type="ECO:0000313" key="5">
    <source>
        <dbReference type="EMBL" id="KHN82146.1"/>
    </source>
</evidence>
<dbReference type="Proteomes" id="UP000031036">
    <property type="component" value="Unassembled WGS sequence"/>
</dbReference>
<dbReference type="GO" id="GO:0051015">
    <property type="term" value="F:actin filament binding"/>
    <property type="evidence" value="ECO:0007669"/>
    <property type="project" value="TreeGrafter"/>
</dbReference>
<dbReference type="PANTHER" id="PTHR45920:SF4">
    <property type="entry name" value="FORMIN HOMOLOGY 2 DOMAIN CONTAINING, ISOFORM I"/>
    <property type="match status" value="1"/>
</dbReference>
<dbReference type="GO" id="GO:0030866">
    <property type="term" value="P:cortical actin cytoskeleton organization"/>
    <property type="evidence" value="ECO:0007669"/>
    <property type="project" value="TreeGrafter"/>
</dbReference>
<keyword evidence="6" id="KW-1185">Reference proteome</keyword>
<dbReference type="InterPro" id="IPR015425">
    <property type="entry name" value="FH2_Formin"/>
</dbReference>
<keyword evidence="1" id="KW-0009">Actin-binding</keyword>
<dbReference type="GO" id="GO:0005737">
    <property type="term" value="C:cytoplasm"/>
    <property type="evidence" value="ECO:0007669"/>
    <property type="project" value="TreeGrafter"/>
</dbReference>
<dbReference type="InterPro" id="IPR056771">
    <property type="entry name" value="FH3_FHOD1-3-like"/>
</dbReference>
<feature type="compositionally biased region" description="Basic and acidic residues" evidence="2">
    <location>
        <begin position="609"/>
        <end position="626"/>
    </location>
</feature>
<dbReference type="InterPro" id="IPR016024">
    <property type="entry name" value="ARM-type_fold"/>
</dbReference>
<dbReference type="PROSITE" id="PS51444">
    <property type="entry name" value="FH2"/>
    <property type="match status" value="1"/>
</dbReference>
<organism evidence="5 6">
    <name type="scientific">Toxocara canis</name>
    <name type="common">Canine roundworm</name>
    <dbReference type="NCBI Taxonomy" id="6265"/>
    <lineage>
        <taxon>Eukaryota</taxon>
        <taxon>Metazoa</taxon>
        <taxon>Ecdysozoa</taxon>
        <taxon>Nematoda</taxon>
        <taxon>Chromadorea</taxon>
        <taxon>Rhabditida</taxon>
        <taxon>Spirurina</taxon>
        <taxon>Ascaridomorpha</taxon>
        <taxon>Ascaridoidea</taxon>
        <taxon>Toxocaridae</taxon>
        <taxon>Toxocara</taxon>
    </lineage>
</organism>
<feature type="region of interest" description="Disordered" evidence="2">
    <location>
        <begin position="1271"/>
        <end position="1298"/>
    </location>
</feature>
<dbReference type="InterPro" id="IPR041387">
    <property type="entry name" value="FHOD1_GBD_N"/>
</dbReference>
<dbReference type="EMBL" id="JPKZ01001398">
    <property type="protein sequence ID" value="KHN82146.1"/>
    <property type="molecule type" value="Genomic_DNA"/>
</dbReference>
<feature type="region of interest" description="Disordered" evidence="2">
    <location>
        <begin position="448"/>
        <end position="479"/>
    </location>
</feature>
<dbReference type="InterPro" id="IPR042201">
    <property type="entry name" value="FH2_Formin_sf"/>
</dbReference>
<gene>
    <name evidence="5" type="primary">Fhod3</name>
    <name evidence="5" type="ORF">Tcan_17945</name>
</gene>
<proteinExistence type="predicted"/>
<feature type="region of interest" description="Disordered" evidence="2">
    <location>
        <begin position="725"/>
        <end position="783"/>
    </location>
</feature>
<dbReference type="SUPFAM" id="SSF101447">
    <property type="entry name" value="Formin homology 2 domain (FH2 domain)"/>
    <property type="match status" value="2"/>
</dbReference>
<dbReference type="GO" id="GO:0005856">
    <property type="term" value="C:cytoskeleton"/>
    <property type="evidence" value="ECO:0007669"/>
    <property type="project" value="TreeGrafter"/>
</dbReference>
<feature type="domain" description="FH2" evidence="4">
    <location>
        <begin position="774"/>
        <end position="1263"/>
    </location>
</feature>
<sequence>MVEENLNCRVQYVDDSDPFATTSSSHLEPSRPVMYNFSLHQPVGEQISDVIRTLRAPHKPGDAALQVYKYDGNMGDFGCYLDSDMSLMEQEDELEILKADPIYPFSLWKPGDAALQVYKYDGNMGDFGCYLDSDMSLMEQEDELEILKADPRRNSLVVRTQTGLRVRTVIDKLLNSSGRDQRRALFSLKQIFQDDKDLVHEFVQNGGLQCMIKLGRMADQNHQNYILRALGQVMLYVDGMNGIIAHIETIQWLYELLDSPDDKDLVHEFVQNGGLQCMIKLGRMADQNHQNYILRALGQVMLYVDGMNGIIAHIETIQWLYELLDSPYRLVVKTALKLLLVFIEYTDHNALLLMTAVTNVDKANNRPDWFALMKVLNEKDANDVEMLTYGMTVINKTLNGVSDQDTYYDIVDALESQGLEDAMQRMIRLGHKDLTDQCKLYEKVLKQEDEADSSEESNVVKMRNQANSQLFRPDAASNDRRAIMRRRHQESLARQQEHQNFHKINAINNNIEKFETPLTNTSPEPQKIIPPWRRKFSEEQANAEAEKNNNLPAQTSVERHTPPSSAQNARPKPISLTNGNEEENNENVEPEKPVRAPPPAFPTLFSPTDTKKMEFPETKKEPEPEPPKPAAPKAKVIDDEDDGGGGNAFAAQLRRRAAKREQNAAAFEPKMSESEAQWKKAAESFKSKPLIINDLDFSEFHKDEFEQDPLVMARLAVIAQEKGLLPGGGGGGAPPPPAFPGGPPPAPPPLPGAGGAPPPPPLLAPAPPGQGRDISPAAQSRTSTLRLHWKPAQADPPPVPALKNKGSFWHKLDLPQIDTKKLAQLFEQKTKDITPKKANGEHKPQILQVLSLKRSQAINIGLTKLPPINVIPAAIMKFDSLVLNKEGIEKILSTMMPSPAEIEAIEIKSAEHPDMPLGQAEQFLLKLSQIPCLLERLRLWSFTLDYKNCEKDIAEPLMDLQLAMKEIEESKTFRTAMGMLLTIGNTLNGTDIKGFQLDYLTKASEVKDPVYKHTLTYHLAEYMIEHCPDGSDLYSEFGAVARTARDIAEPLMDLQLAMKEIEESKTFRTAMGMLLTIGNTLNGTDIKGFQLDYLTKASEVKDPVYKHTLTYHLAEYMIEHCPDGSDLYSEFGAVARTARIDYDELESNLKKMEQDCKSSWEYLAKISKNDSSSSMKQKINDYLTDVAQRILQLKTIHRMAMNRWHAFLLFFGYGIQEVPNMKPMQVCKMVIEFALEYRTTRDKILQQRKRLADKRERNKTRGKIWALEGQQEGKEGGAVAPARRRAAPVQMNAQQRHEEMSRMLTGGDDNLRRIRGRPTPEPSPAAIIANQREMLRAVGLPSDATAPNMESPDDEILDGLVKAATVQSEPRDHRRRARQFNRKSLRRTRTLKLVDDQPSGTAVSNA</sequence>
<dbReference type="Pfam" id="PF18382">
    <property type="entry name" value="Formin_GBD_N"/>
    <property type="match status" value="2"/>
</dbReference>
<dbReference type="SMART" id="SM00498">
    <property type="entry name" value="FH2"/>
    <property type="match status" value="1"/>
</dbReference>
<accession>A0A0B2VF43</accession>
<dbReference type="OMA" id="HMVMESQ"/>
<dbReference type="Gene3D" id="1.25.10.10">
    <property type="entry name" value="Leucine-rich Repeat Variant"/>
    <property type="match status" value="3"/>
</dbReference>
<name>A0A0B2VF43_TOXCA</name>
<feature type="compositionally biased region" description="Low complexity" evidence="2">
    <location>
        <begin position="539"/>
        <end position="553"/>
    </location>
</feature>
<evidence type="ECO:0000313" key="6">
    <source>
        <dbReference type="Proteomes" id="UP000031036"/>
    </source>
</evidence>
<protein>
    <submittedName>
        <fullName evidence="5">FH1/FH2 domain-containing protein 3</fullName>
    </submittedName>
</protein>
<feature type="compositionally biased region" description="Basic residues" evidence="2">
    <location>
        <begin position="1373"/>
        <end position="1390"/>
    </location>
</feature>
<dbReference type="Pfam" id="PF24959">
    <property type="entry name" value="FH3_FHOD1-3"/>
    <property type="match status" value="2"/>
</dbReference>
<dbReference type="PANTHER" id="PTHR45920">
    <property type="entry name" value="FORMIN HOMOLOGY 2 DOMAIN CONTAINING, ISOFORM I"/>
    <property type="match status" value="1"/>
</dbReference>
<dbReference type="Pfam" id="PF02181">
    <property type="entry name" value="FH2"/>
    <property type="match status" value="1"/>
</dbReference>
<evidence type="ECO:0000256" key="1">
    <source>
        <dbReference type="ARBA" id="ARBA00023203"/>
    </source>
</evidence>
<dbReference type="OrthoDB" id="9806920at2759"/>
<feature type="region of interest" description="Disordered" evidence="2">
    <location>
        <begin position="538"/>
        <end position="678"/>
    </location>
</feature>
<dbReference type="InterPro" id="IPR011989">
    <property type="entry name" value="ARM-like"/>
</dbReference>
<evidence type="ECO:0000259" key="4">
    <source>
        <dbReference type="PROSITE" id="PS51444"/>
    </source>
</evidence>
<evidence type="ECO:0000259" key="3">
    <source>
        <dbReference type="PROSITE" id="PS51232"/>
    </source>
</evidence>